<protein>
    <recommendedName>
        <fullName evidence="3">GIY-YIG domain-containing protein</fullName>
    </recommendedName>
</protein>
<name>A0ABP9D073_9ACTN</name>
<evidence type="ECO:0000313" key="1">
    <source>
        <dbReference type="EMBL" id="GAA4824021.1"/>
    </source>
</evidence>
<evidence type="ECO:0008006" key="3">
    <source>
        <dbReference type="Google" id="ProtNLM"/>
    </source>
</evidence>
<comment type="caution">
    <text evidence="1">The sequence shown here is derived from an EMBL/GenBank/DDBJ whole genome shotgun (WGS) entry which is preliminary data.</text>
</comment>
<dbReference type="Proteomes" id="UP001501265">
    <property type="component" value="Unassembled WGS sequence"/>
</dbReference>
<accession>A0ABP9D073</accession>
<gene>
    <name evidence="1" type="ORF">GCM10023220_67210</name>
</gene>
<sequence length="104" mass="11607">MPASSERTALYRLHDTDDRLLYVDISQDPSRRFENHADKSWRPEVARTESRPGAGVFVLTTEPTLTIEIPVNRPSQAAKAVAMRMSIADMVALTQALVAEIARK</sequence>
<evidence type="ECO:0000313" key="2">
    <source>
        <dbReference type="Proteomes" id="UP001501265"/>
    </source>
</evidence>
<reference evidence="2" key="1">
    <citation type="journal article" date="2019" name="Int. J. Syst. Evol. Microbiol.">
        <title>The Global Catalogue of Microorganisms (GCM) 10K type strain sequencing project: providing services to taxonomists for standard genome sequencing and annotation.</title>
        <authorList>
            <consortium name="The Broad Institute Genomics Platform"/>
            <consortium name="The Broad Institute Genome Sequencing Center for Infectious Disease"/>
            <person name="Wu L."/>
            <person name="Ma J."/>
        </authorList>
    </citation>
    <scope>NUCLEOTIDE SEQUENCE [LARGE SCALE GENOMIC DNA]</scope>
    <source>
        <strain evidence="2">JCM 18081</strain>
    </source>
</reference>
<organism evidence="1 2">
    <name type="scientific">Streptomyces ziwulingensis</name>
    <dbReference type="NCBI Taxonomy" id="1045501"/>
    <lineage>
        <taxon>Bacteria</taxon>
        <taxon>Bacillati</taxon>
        <taxon>Actinomycetota</taxon>
        <taxon>Actinomycetes</taxon>
        <taxon>Kitasatosporales</taxon>
        <taxon>Streptomycetaceae</taxon>
        <taxon>Streptomyces</taxon>
    </lineage>
</organism>
<dbReference type="RefSeq" id="WP_345624471.1">
    <property type="nucleotide sequence ID" value="NZ_BAABIG010000089.1"/>
</dbReference>
<keyword evidence="2" id="KW-1185">Reference proteome</keyword>
<proteinExistence type="predicted"/>
<dbReference type="EMBL" id="BAABIG010000089">
    <property type="protein sequence ID" value="GAA4824021.1"/>
    <property type="molecule type" value="Genomic_DNA"/>
</dbReference>